<evidence type="ECO:0000313" key="2">
    <source>
        <dbReference type="EMBL" id="MQX06763.1"/>
    </source>
</evidence>
<evidence type="ECO:0000313" key="3">
    <source>
        <dbReference type="Proteomes" id="UP000466694"/>
    </source>
</evidence>
<dbReference type="AlphaFoldDB" id="A0A844A1F4"/>
<feature type="region of interest" description="Disordered" evidence="1">
    <location>
        <begin position="1"/>
        <end position="28"/>
    </location>
</feature>
<evidence type="ECO:0008006" key="4">
    <source>
        <dbReference type="Google" id="ProtNLM"/>
    </source>
</evidence>
<organism evidence="2 3">
    <name type="scientific">Rhizobium fredii</name>
    <name type="common">Sinorhizobium fredii</name>
    <dbReference type="NCBI Taxonomy" id="380"/>
    <lineage>
        <taxon>Bacteria</taxon>
        <taxon>Pseudomonadati</taxon>
        <taxon>Pseudomonadota</taxon>
        <taxon>Alphaproteobacteria</taxon>
        <taxon>Hyphomicrobiales</taxon>
        <taxon>Rhizobiaceae</taxon>
        <taxon>Sinorhizobium/Ensifer group</taxon>
        <taxon>Sinorhizobium</taxon>
    </lineage>
</organism>
<dbReference type="EMBL" id="WISZ01000001">
    <property type="protein sequence ID" value="MQX06763.1"/>
    <property type="molecule type" value="Genomic_DNA"/>
</dbReference>
<dbReference type="RefSeq" id="WP_153451190.1">
    <property type="nucleotide sequence ID" value="NZ_WISZ01000001.1"/>
</dbReference>
<reference evidence="2 3" key="1">
    <citation type="journal article" date="2013" name="Genome Biol.">
        <title>Comparative genomics of the core and accessory genomes of 48 Sinorhizobium strains comprising five genospecies.</title>
        <authorList>
            <person name="Sugawara M."/>
            <person name="Epstein B."/>
            <person name="Badgley B.D."/>
            <person name="Unno T."/>
            <person name="Xu L."/>
            <person name="Reese J."/>
            <person name="Gyaneshwar P."/>
            <person name="Denny R."/>
            <person name="Mudge J."/>
            <person name="Bharti A.K."/>
            <person name="Farmer A.D."/>
            <person name="May G.D."/>
            <person name="Woodward J.E."/>
            <person name="Medigue C."/>
            <person name="Vallenet D."/>
            <person name="Lajus A."/>
            <person name="Rouy Z."/>
            <person name="Martinez-Vaz B."/>
            <person name="Tiffin P."/>
            <person name="Young N.D."/>
            <person name="Sadowsky M.J."/>
        </authorList>
    </citation>
    <scope>NUCLEOTIDE SEQUENCE [LARGE SCALE GENOMIC DNA]</scope>
    <source>
        <strain evidence="2 3">USDA205</strain>
    </source>
</reference>
<gene>
    <name evidence="2" type="ORF">GHK48_00015</name>
</gene>
<name>A0A844A1F4_RHIFR</name>
<proteinExistence type="predicted"/>
<feature type="compositionally biased region" description="Polar residues" evidence="1">
    <location>
        <begin position="1"/>
        <end position="18"/>
    </location>
</feature>
<dbReference type="Proteomes" id="UP000466694">
    <property type="component" value="Unassembled WGS sequence"/>
</dbReference>
<sequence length="93" mass="10260">MSSTLDQMSAQAQSNFSHNIIEGNDTNRDGYVTREEYTKNLMAGPTPKTFNEALQIWNTFSGGAERVSEQDLNDNSAGKIVASVGVIDRSKFR</sequence>
<dbReference type="InterPro" id="IPR018247">
    <property type="entry name" value="EF_Hand_1_Ca_BS"/>
</dbReference>
<dbReference type="PROSITE" id="PS00018">
    <property type="entry name" value="EF_HAND_1"/>
    <property type="match status" value="1"/>
</dbReference>
<protein>
    <recommendedName>
        <fullName evidence="4">EF-hand domain-containing protein</fullName>
    </recommendedName>
</protein>
<comment type="caution">
    <text evidence="2">The sequence shown here is derived from an EMBL/GenBank/DDBJ whole genome shotgun (WGS) entry which is preliminary data.</text>
</comment>
<evidence type="ECO:0000256" key="1">
    <source>
        <dbReference type="SAM" id="MobiDB-lite"/>
    </source>
</evidence>
<accession>A0A844A1F4</accession>